<accession>A0A974A0Z4</accession>
<dbReference type="EMBL" id="JAAOLE020000001">
    <property type="protein sequence ID" value="NVI43679.1"/>
    <property type="molecule type" value="Genomic_DNA"/>
</dbReference>
<organism evidence="1">
    <name type="scientific">Bradyrhizobium septentrionale</name>
    <dbReference type="NCBI Taxonomy" id="1404411"/>
    <lineage>
        <taxon>Bacteria</taxon>
        <taxon>Pseudomonadati</taxon>
        <taxon>Pseudomonadota</taxon>
        <taxon>Alphaproteobacteria</taxon>
        <taxon>Hyphomicrobiales</taxon>
        <taxon>Nitrobacteraceae</taxon>
        <taxon>Bradyrhizobium</taxon>
    </lineage>
</organism>
<comment type="caution">
    <text evidence="1">The sequence shown here is derived from an EMBL/GenBank/DDBJ whole genome shotgun (WGS) entry which is preliminary data.</text>
</comment>
<protein>
    <submittedName>
        <fullName evidence="1">Uncharacterized protein</fullName>
    </submittedName>
</protein>
<reference evidence="1" key="1">
    <citation type="submission" date="2020-06" db="EMBL/GenBank/DDBJ databases">
        <title>Whole Genome Sequence of Bradyrhizobium sp. Strain 1S1.</title>
        <authorList>
            <person name="Bromfield E.S.P."/>
            <person name="Cloutier S."/>
        </authorList>
    </citation>
    <scope>NUCLEOTIDE SEQUENCE [LARGE SCALE GENOMIC DNA]</scope>
    <source>
        <strain evidence="1">1S1</strain>
    </source>
</reference>
<sequence length="55" mass="6053">MHVFHLDKCRGVDKDGASPAEYSAGLKYAIEHGWLEKHESGTYVKILHAGSDLLA</sequence>
<name>A0A974A0Z4_9BRAD</name>
<dbReference type="AlphaFoldDB" id="A0A974A0Z4"/>
<proteinExistence type="predicted"/>
<evidence type="ECO:0000313" key="1">
    <source>
        <dbReference type="EMBL" id="NVI43679.1"/>
    </source>
</evidence>
<dbReference type="RefSeq" id="WP_165125103.1">
    <property type="nucleotide sequence ID" value="NZ_CP088285.1"/>
</dbReference>
<gene>
    <name evidence="1" type="ORF">HAP48_012135</name>
</gene>